<dbReference type="EMBL" id="VUJU01006362">
    <property type="protein sequence ID" value="KAF0748741.1"/>
    <property type="molecule type" value="Genomic_DNA"/>
</dbReference>
<comment type="caution">
    <text evidence="1">The sequence shown here is derived from an EMBL/GenBank/DDBJ whole genome shotgun (WGS) entry which is preliminary data.</text>
</comment>
<organism evidence="1 2">
    <name type="scientific">Aphis craccivora</name>
    <name type="common">Cowpea aphid</name>
    <dbReference type="NCBI Taxonomy" id="307492"/>
    <lineage>
        <taxon>Eukaryota</taxon>
        <taxon>Metazoa</taxon>
        <taxon>Ecdysozoa</taxon>
        <taxon>Arthropoda</taxon>
        <taxon>Hexapoda</taxon>
        <taxon>Insecta</taxon>
        <taxon>Pterygota</taxon>
        <taxon>Neoptera</taxon>
        <taxon>Paraneoptera</taxon>
        <taxon>Hemiptera</taxon>
        <taxon>Sternorrhyncha</taxon>
        <taxon>Aphidomorpha</taxon>
        <taxon>Aphidoidea</taxon>
        <taxon>Aphididae</taxon>
        <taxon>Aphidini</taxon>
        <taxon>Aphis</taxon>
        <taxon>Aphis</taxon>
    </lineage>
</organism>
<reference evidence="1 2" key="1">
    <citation type="submission" date="2019-08" db="EMBL/GenBank/DDBJ databases">
        <title>Whole genome of Aphis craccivora.</title>
        <authorList>
            <person name="Voronova N.V."/>
            <person name="Shulinski R.S."/>
            <person name="Bandarenka Y.V."/>
            <person name="Zhorov D.G."/>
            <person name="Warner D."/>
        </authorList>
    </citation>
    <scope>NUCLEOTIDE SEQUENCE [LARGE SCALE GENOMIC DNA]</scope>
    <source>
        <strain evidence="1">180601</strain>
        <tissue evidence="1">Whole Body</tissue>
    </source>
</reference>
<dbReference type="AlphaFoldDB" id="A0A6G0Y3V3"/>
<dbReference type="Proteomes" id="UP000478052">
    <property type="component" value="Unassembled WGS sequence"/>
</dbReference>
<sequence>MFLLDIRANTQTRVDIETTNDDEDGNYDEVDMIEIDEILANGHEKNPEYSLPPHNCCASHTLNLVATRDSDNYLIQMRLTFAKMQGLWNKQSRTSVVADTIHDTLNLYLTIKIQRILNSHTARTLLKA</sequence>
<protein>
    <submittedName>
        <fullName evidence="1">Uncharacterized protein</fullName>
    </submittedName>
</protein>
<name>A0A6G0Y3V3_APHCR</name>
<keyword evidence="2" id="KW-1185">Reference proteome</keyword>
<evidence type="ECO:0000313" key="2">
    <source>
        <dbReference type="Proteomes" id="UP000478052"/>
    </source>
</evidence>
<accession>A0A6G0Y3V3</accession>
<evidence type="ECO:0000313" key="1">
    <source>
        <dbReference type="EMBL" id="KAF0748741.1"/>
    </source>
</evidence>
<gene>
    <name evidence="1" type="ORF">FWK35_00020929</name>
</gene>
<proteinExistence type="predicted"/>